<proteinExistence type="predicted"/>
<dbReference type="AlphaFoldDB" id="A0A2P2PCK6"/>
<sequence length="54" mass="6315">MFIFRARKICSVKWVLLFILLKQCLINLKLQLFLIRGIQLISAPSYTCFLNLGI</sequence>
<accession>A0A2P2PCK6</accession>
<protein>
    <submittedName>
        <fullName evidence="1">Uncharacterized protein</fullName>
    </submittedName>
</protein>
<name>A0A2P2PCK6_RHIMU</name>
<dbReference type="EMBL" id="GGEC01071971">
    <property type="protein sequence ID" value="MBX52455.1"/>
    <property type="molecule type" value="Transcribed_RNA"/>
</dbReference>
<evidence type="ECO:0000313" key="1">
    <source>
        <dbReference type="EMBL" id="MBX52455.1"/>
    </source>
</evidence>
<organism evidence="1">
    <name type="scientific">Rhizophora mucronata</name>
    <name type="common">Asiatic mangrove</name>
    <dbReference type="NCBI Taxonomy" id="61149"/>
    <lineage>
        <taxon>Eukaryota</taxon>
        <taxon>Viridiplantae</taxon>
        <taxon>Streptophyta</taxon>
        <taxon>Embryophyta</taxon>
        <taxon>Tracheophyta</taxon>
        <taxon>Spermatophyta</taxon>
        <taxon>Magnoliopsida</taxon>
        <taxon>eudicotyledons</taxon>
        <taxon>Gunneridae</taxon>
        <taxon>Pentapetalae</taxon>
        <taxon>rosids</taxon>
        <taxon>fabids</taxon>
        <taxon>Malpighiales</taxon>
        <taxon>Rhizophoraceae</taxon>
        <taxon>Rhizophora</taxon>
    </lineage>
</organism>
<reference evidence="1" key="1">
    <citation type="submission" date="2018-02" db="EMBL/GenBank/DDBJ databases">
        <title>Rhizophora mucronata_Transcriptome.</title>
        <authorList>
            <person name="Meera S.P."/>
            <person name="Sreeshan A."/>
            <person name="Augustine A."/>
        </authorList>
    </citation>
    <scope>NUCLEOTIDE SEQUENCE</scope>
    <source>
        <tissue evidence="1">Leaf</tissue>
    </source>
</reference>